<dbReference type="RefSeq" id="WP_130289171.1">
    <property type="nucleotide sequence ID" value="NZ_SHKL01000001.1"/>
</dbReference>
<dbReference type="AlphaFoldDB" id="A0A4Q7URU7"/>
<dbReference type="Pfam" id="PF13620">
    <property type="entry name" value="CarboxypepD_reg"/>
    <property type="match status" value="3"/>
</dbReference>
<accession>A0A4Q7URU7</accession>
<evidence type="ECO:0000256" key="4">
    <source>
        <dbReference type="SAM" id="MobiDB-lite"/>
    </source>
</evidence>
<protein>
    <submittedName>
        <fullName evidence="5">Carboxypeptidase family protein</fullName>
    </submittedName>
</protein>
<comment type="caution">
    <text evidence="5">The sequence shown here is derived from an EMBL/GenBank/DDBJ whole genome shotgun (WGS) entry which is preliminary data.</text>
</comment>
<keyword evidence="2" id="KW-0964">Secreted</keyword>
<dbReference type="GO" id="GO:0005975">
    <property type="term" value="P:carbohydrate metabolic process"/>
    <property type="evidence" value="ECO:0007669"/>
    <property type="project" value="UniProtKB-ARBA"/>
</dbReference>
<dbReference type="PANTHER" id="PTHR36108">
    <property type="entry name" value="COLOSSIN-B-RELATED"/>
    <property type="match status" value="1"/>
</dbReference>
<keyword evidence="3" id="KW-0732">Signal</keyword>
<feature type="region of interest" description="Disordered" evidence="4">
    <location>
        <begin position="263"/>
        <end position="282"/>
    </location>
</feature>
<comment type="similarity">
    <text evidence="1">Belongs to the serine-aspartate repeat-containing protein (SDr) family.</text>
</comment>
<dbReference type="InterPro" id="IPR013783">
    <property type="entry name" value="Ig-like_fold"/>
</dbReference>
<keyword evidence="6" id="KW-1185">Reference proteome</keyword>
<keyword evidence="5" id="KW-0121">Carboxypeptidase</keyword>
<evidence type="ECO:0000256" key="2">
    <source>
        <dbReference type="ARBA" id="ARBA00022525"/>
    </source>
</evidence>
<dbReference type="PANTHER" id="PTHR36108:SF13">
    <property type="entry name" value="COLOSSIN-B-RELATED"/>
    <property type="match status" value="1"/>
</dbReference>
<evidence type="ECO:0000256" key="3">
    <source>
        <dbReference type="ARBA" id="ARBA00022729"/>
    </source>
</evidence>
<dbReference type="InterPro" id="IPR008969">
    <property type="entry name" value="CarboxyPept-like_regulatory"/>
</dbReference>
<evidence type="ECO:0000256" key="1">
    <source>
        <dbReference type="ARBA" id="ARBA00007257"/>
    </source>
</evidence>
<dbReference type="OrthoDB" id="7375466at2"/>
<proteinExistence type="inferred from homology"/>
<dbReference type="SUPFAM" id="SSF49464">
    <property type="entry name" value="Carboxypeptidase regulatory domain-like"/>
    <property type="match status" value="2"/>
</dbReference>
<dbReference type="Gene3D" id="2.60.40.10">
    <property type="entry name" value="Immunoglobulins"/>
    <property type="match status" value="1"/>
</dbReference>
<dbReference type="EMBL" id="SHKL01000001">
    <property type="protein sequence ID" value="RZT84587.1"/>
    <property type="molecule type" value="Genomic_DNA"/>
</dbReference>
<dbReference type="Gene3D" id="2.60.40.1120">
    <property type="entry name" value="Carboxypeptidase-like, regulatory domain"/>
    <property type="match status" value="2"/>
</dbReference>
<reference evidence="5 6" key="1">
    <citation type="submission" date="2019-02" db="EMBL/GenBank/DDBJ databases">
        <title>Sequencing the genomes of 1000 actinobacteria strains.</title>
        <authorList>
            <person name="Klenk H.-P."/>
        </authorList>
    </citation>
    <scope>NUCLEOTIDE SEQUENCE [LARGE SCALE GENOMIC DNA]</scope>
    <source>
        <strain evidence="5 6">DSM 45779</strain>
    </source>
</reference>
<gene>
    <name evidence="5" type="ORF">EV383_1434</name>
</gene>
<evidence type="ECO:0000313" key="6">
    <source>
        <dbReference type="Proteomes" id="UP000291591"/>
    </source>
</evidence>
<evidence type="ECO:0000313" key="5">
    <source>
        <dbReference type="EMBL" id="RZT84587.1"/>
    </source>
</evidence>
<keyword evidence="5" id="KW-0378">Hydrolase</keyword>
<sequence length="282" mass="27641">MDDRSGHEGTDRDDSGRNGAALAVVGTVSGGQGAPMAGAVVTVTDLSGRQQGRTTTDAGGGYRIGVGTGGTYLVVAGSGALAPHAAMVAVADRTVRHDVTLAGSSGVRGTVADTTGAPLARATVTLIDARGDVVATTVPDADGRYLLDGAPPGRYTLTVSAEGYQPVAASVDLDGVLDRDVTMPGRSGLTGTTSAAAGGDRVAGALATLVDADGRTVATAVTGPDGGFAFGDLPAGTYTLTTAGYAPVVTVVQVGAGMTTTVDVEFPEPGTPGHTGTEAGRR</sequence>
<dbReference type="Proteomes" id="UP000291591">
    <property type="component" value="Unassembled WGS sequence"/>
</dbReference>
<dbReference type="SUPFAM" id="SSF49478">
    <property type="entry name" value="Cna protein B-type domain"/>
    <property type="match status" value="1"/>
</dbReference>
<dbReference type="GO" id="GO:0004180">
    <property type="term" value="F:carboxypeptidase activity"/>
    <property type="evidence" value="ECO:0007669"/>
    <property type="project" value="UniProtKB-KW"/>
</dbReference>
<name>A0A4Q7URU7_PSEST</name>
<organism evidence="5 6">
    <name type="scientific">Pseudonocardia sediminis</name>
    <dbReference type="NCBI Taxonomy" id="1397368"/>
    <lineage>
        <taxon>Bacteria</taxon>
        <taxon>Bacillati</taxon>
        <taxon>Actinomycetota</taxon>
        <taxon>Actinomycetes</taxon>
        <taxon>Pseudonocardiales</taxon>
        <taxon>Pseudonocardiaceae</taxon>
        <taxon>Pseudonocardia</taxon>
    </lineage>
</organism>
<keyword evidence="5" id="KW-0645">Protease</keyword>